<keyword evidence="1" id="KW-0812">Transmembrane</keyword>
<dbReference type="Pfam" id="PF00561">
    <property type="entry name" value="Abhydrolase_1"/>
    <property type="match status" value="1"/>
</dbReference>
<evidence type="ECO:0000313" key="4">
    <source>
        <dbReference type="Proteomes" id="UP000318741"/>
    </source>
</evidence>
<dbReference type="KEGG" id="acaf:CA12_31640"/>
<dbReference type="PANTHER" id="PTHR12277">
    <property type="entry name" value="ALPHA/BETA HYDROLASE DOMAIN-CONTAINING PROTEIN"/>
    <property type="match status" value="1"/>
</dbReference>
<dbReference type="InterPro" id="IPR029058">
    <property type="entry name" value="AB_hydrolase_fold"/>
</dbReference>
<dbReference type="SUPFAM" id="SSF53474">
    <property type="entry name" value="alpha/beta-Hydrolases"/>
    <property type="match status" value="1"/>
</dbReference>
<keyword evidence="3" id="KW-0378">Hydrolase</keyword>
<accession>A0A517PCE3</accession>
<dbReference type="RefSeq" id="WP_145359961.1">
    <property type="nucleotide sequence ID" value="NZ_CP036265.1"/>
</dbReference>
<keyword evidence="1" id="KW-0472">Membrane</keyword>
<name>A0A517PCE3_9PLAN</name>
<proteinExistence type="predicted"/>
<feature type="transmembrane region" description="Helical" evidence="1">
    <location>
        <begin position="20"/>
        <end position="42"/>
    </location>
</feature>
<feature type="domain" description="AB hydrolase-1" evidence="2">
    <location>
        <begin position="100"/>
        <end position="187"/>
    </location>
</feature>
<protein>
    <submittedName>
        <fullName evidence="3">Alpha/beta hydrolase family protein</fullName>
    </submittedName>
</protein>
<keyword evidence="4" id="KW-1185">Reference proteome</keyword>
<keyword evidence="1" id="KW-1133">Transmembrane helix</keyword>
<dbReference type="OrthoDB" id="9777090at2"/>
<dbReference type="PANTHER" id="PTHR12277:SF81">
    <property type="entry name" value="PROTEIN ABHD13"/>
    <property type="match status" value="1"/>
</dbReference>
<evidence type="ECO:0000313" key="3">
    <source>
        <dbReference type="EMBL" id="QDT17053.1"/>
    </source>
</evidence>
<evidence type="ECO:0000259" key="2">
    <source>
        <dbReference type="Pfam" id="PF00561"/>
    </source>
</evidence>
<dbReference type="GO" id="GO:0016787">
    <property type="term" value="F:hydrolase activity"/>
    <property type="evidence" value="ECO:0007669"/>
    <property type="project" value="UniProtKB-KW"/>
</dbReference>
<dbReference type="Gene3D" id="3.40.50.1820">
    <property type="entry name" value="alpha/beta hydrolase"/>
    <property type="match status" value="1"/>
</dbReference>
<evidence type="ECO:0000256" key="1">
    <source>
        <dbReference type="SAM" id="Phobius"/>
    </source>
</evidence>
<organism evidence="3 4">
    <name type="scientific">Alienimonas californiensis</name>
    <dbReference type="NCBI Taxonomy" id="2527989"/>
    <lineage>
        <taxon>Bacteria</taxon>
        <taxon>Pseudomonadati</taxon>
        <taxon>Planctomycetota</taxon>
        <taxon>Planctomycetia</taxon>
        <taxon>Planctomycetales</taxon>
        <taxon>Planctomycetaceae</taxon>
        <taxon>Alienimonas</taxon>
    </lineage>
</organism>
<sequence length="310" mass="32887">MPAAATLAARYADWPWWAKSSVRLLVILAVTYLFVAAALFVLQRRMIYPAGRSDVRLEAADFAGGRDLRDVTATTADGLALHGWLTRAPGGPAKAADRRAILYLHGNGGDRRIRLGETDAYNALGWDVLLFDYRGYGENPGSPSEPGLHRDGRAFWEATRTLGYPPERIVIAGTSLGGGVATPLAARLCEAGTPPAGLLLRSTFNSLVSAASGRFPWLPVGLLLRDRFDSAAAAGRVACPVFQAHGEADGIVPLELGERLFAAFPSESAHGVSKCWLALPATGHNAVRIEGGAAYAAAERAFLTDVLPAE</sequence>
<reference evidence="3 4" key="1">
    <citation type="submission" date="2019-02" db="EMBL/GenBank/DDBJ databases">
        <title>Deep-cultivation of Planctomycetes and their phenomic and genomic characterization uncovers novel biology.</title>
        <authorList>
            <person name="Wiegand S."/>
            <person name="Jogler M."/>
            <person name="Boedeker C."/>
            <person name="Pinto D."/>
            <person name="Vollmers J."/>
            <person name="Rivas-Marin E."/>
            <person name="Kohn T."/>
            <person name="Peeters S.H."/>
            <person name="Heuer A."/>
            <person name="Rast P."/>
            <person name="Oberbeckmann S."/>
            <person name="Bunk B."/>
            <person name="Jeske O."/>
            <person name="Meyerdierks A."/>
            <person name="Storesund J.E."/>
            <person name="Kallscheuer N."/>
            <person name="Luecker S."/>
            <person name="Lage O.M."/>
            <person name="Pohl T."/>
            <person name="Merkel B.J."/>
            <person name="Hornburger P."/>
            <person name="Mueller R.-W."/>
            <person name="Bruemmer F."/>
            <person name="Labrenz M."/>
            <person name="Spormann A.M."/>
            <person name="Op den Camp H."/>
            <person name="Overmann J."/>
            <person name="Amann R."/>
            <person name="Jetten M.S.M."/>
            <person name="Mascher T."/>
            <person name="Medema M.H."/>
            <person name="Devos D.P."/>
            <person name="Kaster A.-K."/>
            <person name="Ovreas L."/>
            <person name="Rohde M."/>
            <person name="Galperin M.Y."/>
            <person name="Jogler C."/>
        </authorList>
    </citation>
    <scope>NUCLEOTIDE SEQUENCE [LARGE SCALE GENOMIC DNA]</scope>
    <source>
        <strain evidence="3 4">CA12</strain>
    </source>
</reference>
<gene>
    <name evidence="3" type="ORF">CA12_31640</name>
</gene>
<dbReference type="AlphaFoldDB" id="A0A517PCE3"/>
<dbReference type="EMBL" id="CP036265">
    <property type="protein sequence ID" value="QDT17053.1"/>
    <property type="molecule type" value="Genomic_DNA"/>
</dbReference>
<dbReference type="Proteomes" id="UP000318741">
    <property type="component" value="Chromosome"/>
</dbReference>
<dbReference type="InterPro" id="IPR000073">
    <property type="entry name" value="AB_hydrolase_1"/>
</dbReference>